<dbReference type="InterPro" id="IPR036279">
    <property type="entry name" value="5-3_exonuclease_C_sf"/>
</dbReference>
<dbReference type="GO" id="GO:0006281">
    <property type="term" value="P:DNA repair"/>
    <property type="evidence" value="ECO:0007669"/>
    <property type="project" value="UniProtKB-ARBA"/>
</dbReference>
<dbReference type="InterPro" id="IPR006086">
    <property type="entry name" value="XPG-I_dom"/>
</dbReference>
<reference evidence="3 4" key="1">
    <citation type="journal article" date="2018" name="Nat. Ecol. Evol.">
        <title>Pezizomycetes genomes reveal the molecular basis of ectomycorrhizal truffle lifestyle.</title>
        <authorList>
            <person name="Murat C."/>
            <person name="Payen T."/>
            <person name="Noel B."/>
            <person name="Kuo A."/>
            <person name="Morin E."/>
            <person name="Chen J."/>
            <person name="Kohler A."/>
            <person name="Krizsan K."/>
            <person name="Balestrini R."/>
            <person name="Da Silva C."/>
            <person name="Montanini B."/>
            <person name="Hainaut M."/>
            <person name="Levati E."/>
            <person name="Barry K.W."/>
            <person name="Belfiori B."/>
            <person name="Cichocki N."/>
            <person name="Clum A."/>
            <person name="Dockter R.B."/>
            <person name="Fauchery L."/>
            <person name="Guy J."/>
            <person name="Iotti M."/>
            <person name="Le Tacon F."/>
            <person name="Lindquist E.A."/>
            <person name="Lipzen A."/>
            <person name="Malagnac F."/>
            <person name="Mello A."/>
            <person name="Molinier V."/>
            <person name="Miyauchi S."/>
            <person name="Poulain J."/>
            <person name="Riccioni C."/>
            <person name="Rubini A."/>
            <person name="Sitrit Y."/>
            <person name="Splivallo R."/>
            <person name="Traeger S."/>
            <person name="Wang M."/>
            <person name="Zifcakova L."/>
            <person name="Wipf D."/>
            <person name="Zambonelli A."/>
            <person name="Paolocci F."/>
            <person name="Nowrousian M."/>
            <person name="Ottonello S."/>
            <person name="Baldrian P."/>
            <person name="Spatafora J.W."/>
            <person name="Henrissat B."/>
            <person name="Nagy L.G."/>
            <person name="Aury J.M."/>
            <person name="Wincker P."/>
            <person name="Grigoriev I.V."/>
            <person name="Bonfante P."/>
            <person name="Martin F.M."/>
        </authorList>
    </citation>
    <scope>NUCLEOTIDE SEQUENCE [LARGE SCALE GENOMIC DNA]</scope>
    <source>
        <strain evidence="3 4">ATCC MYA-4762</strain>
    </source>
</reference>
<dbReference type="Proteomes" id="UP000267821">
    <property type="component" value="Unassembled WGS sequence"/>
</dbReference>
<feature type="domain" description="XPG-I" evidence="2">
    <location>
        <begin position="119"/>
        <end position="195"/>
    </location>
</feature>
<gene>
    <name evidence="3" type="ORF">L211DRAFT_871469</name>
</gene>
<feature type="compositionally biased region" description="Low complexity" evidence="1">
    <location>
        <begin position="502"/>
        <end position="512"/>
    </location>
</feature>
<feature type="compositionally biased region" description="Low complexity" evidence="1">
    <location>
        <begin position="564"/>
        <end position="579"/>
    </location>
</feature>
<dbReference type="Pfam" id="PF18380">
    <property type="entry name" value="GEN1_C"/>
    <property type="match status" value="1"/>
</dbReference>
<dbReference type="Pfam" id="PF00867">
    <property type="entry name" value="XPG_I"/>
    <property type="match status" value="1"/>
</dbReference>
<dbReference type="OrthoDB" id="2959108at2759"/>
<feature type="compositionally biased region" description="Basic and acidic residues" evidence="1">
    <location>
        <begin position="516"/>
        <end position="527"/>
    </location>
</feature>
<dbReference type="PANTHER" id="PTHR11081">
    <property type="entry name" value="FLAP ENDONUCLEASE FAMILY MEMBER"/>
    <property type="match status" value="1"/>
</dbReference>
<keyword evidence="4" id="KW-1185">Reference proteome</keyword>
<dbReference type="STRING" id="1051890.A0A3N4L870"/>
<dbReference type="Gene3D" id="3.40.50.1010">
    <property type="entry name" value="5'-nuclease"/>
    <property type="match status" value="2"/>
</dbReference>
<feature type="compositionally biased region" description="Polar residues" evidence="1">
    <location>
        <begin position="723"/>
        <end position="746"/>
    </location>
</feature>
<feature type="region of interest" description="Disordered" evidence="1">
    <location>
        <begin position="391"/>
        <end position="427"/>
    </location>
</feature>
<dbReference type="InParanoid" id="A0A3N4L870"/>
<accession>A0A3N4L870</accession>
<evidence type="ECO:0000313" key="4">
    <source>
        <dbReference type="Proteomes" id="UP000267821"/>
    </source>
</evidence>
<evidence type="ECO:0000256" key="1">
    <source>
        <dbReference type="SAM" id="MobiDB-lite"/>
    </source>
</evidence>
<dbReference type="AlphaFoldDB" id="A0A3N4L870"/>
<dbReference type="InterPro" id="IPR029060">
    <property type="entry name" value="PIN-like_dom_sf"/>
</dbReference>
<dbReference type="CDD" id="cd09870">
    <property type="entry name" value="PIN_YEN1"/>
    <property type="match status" value="1"/>
</dbReference>
<dbReference type="InterPro" id="IPR006084">
    <property type="entry name" value="XPG/Rad2"/>
</dbReference>
<feature type="region of interest" description="Disordered" evidence="1">
    <location>
        <begin position="451"/>
        <end position="488"/>
    </location>
</feature>
<feature type="region of interest" description="Disordered" evidence="1">
    <location>
        <begin position="1014"/>
        <end position="1157"/>
    </location>
</feature>
<dbReference type="InterPro" id="IPR037316">
    <property type="entry name" value="Yen1_H3TH"/>
</dbReference>
<dbReference type="GO" id="GO:0008821">
    <property type="term" value="F:crossover junction DNA endonuclease activity"/>
    <property type="evidence" value="ECO:0007669"/>
    <property type="project" value="InterPro"/>
</dbReference>
<evidence type="ECO:0000313" key="3">
    <source>
        <dbReference type="EMBL" id="RPB19090.1"/>
    </source>
</evidence>
<name>A0A3N4L870_9PEZI</name>
<feature type="compositionally biased region" description="Polar residues" evidence="1">
    <location>
        <begin position="1113"/>
        <end position="1122"/>
    </location>
</feature>
<organism evidence="3 4">
    <name type="scientific">Terfezia boudieri ATCC MYA-4762</name>
    <dbReference type="NCBI Taxonomy" id="1051890"/>
    <lineage>
        <taxon>Eukaryota</taxon>
        <taxon>Fungi</taxon>
        <taxon>Dikarya</taxon>
        <taxon>Ascomycota</taxon>
        <taxon>Pezizomycotina</taxon>
        <taxon>Pezizomycetes</taxon>
        <taxon>Pezizales</taxon>
        <taxon>Pezizaceae</taxon>
        <taxon>Terfezia</taxon>
    </lineage>
</organism>
<protein>
    <recommendedName>
        <fullName evidence="2">XPG-I domain-containing protein</fullName>
    </recommendedName>
</protein>
<feature type="compositionally biased region" description="Polar residues" evidence="1">
    <location>
        <begin position="1014"/>
        <end position="1028"/>
    </location>
</feature>
<dbReference type="InterPro" id="IPR041177">
    <property type="entry name" value="GEN1_C"/>
</dbReference>
<feature type="region of interest" description="Disordered" evidence="1">
    <location>
        <begin position="723"/>
        <end position="770"/>
    </location>
</feature>
<evidence type="ECO:0000259" key="2">
    <source>
        <dbReference type="SMART" id="SM00484"/>
    </source>
</evidence>
<dbReference type="PRINTS" id="PR00853">
    <property type="entry name" value="XPGRADSUPER"/>
</dbReference>
<feature type="compositionally biased region" description="Acidic residues" evidence="1">
    <location>
        <begin position="391"/>
        <end position="417"/>
    </location>
</feature>
<feature type="region of interest" description="Disordered" evidence="1">
    <location>
        <begin position="502"/>
        <end position="675"/>
    </location>
</feature>
<dbReference type="SUPFAM" id="SSF47807">
    <property type="entry name" value="5' to 3' exonuclease, C-terminal subdomain"/>
    <property type="match status" value="1"/>
</dbReference>
<feature type="compositionally biased region" description="Low complexity" evidence="1">
    <location>
        <begin position="613"/>
        <end position="626"/>
    </location>
</feature>
<proteinExistence type="predicted"/>
<dbReference type="EMBL" id="ML121598">
    <property type="protein sequence ID" value="RPB19090.1"/>
    <property type="molecule type" value="Genomic_DNA"/>
</dbReference>
<dbReference type="PANTHER" id="PTHR11081:SF75">
    <property type="entry name" value="ENDONUCLEASE, PUTATIVE (AFU_ORTHOLOGUE AFUA_3G13260)-RELATED"/>
    <property type="match status" value="1"/>
</dbReference>
<dbReference type="SUPFAM" id="SSF88723">
    <property type="entry name" value="PIN domain-like"/>
    <property type="match status" value="1"/>
</dbReference>
<feature type="compositionally biased region" description="Pro residues" evidence="1">
    <location>
        <begin position="552"/>
        <end position="563"/>
    </location>
</feature>
<feature type="compositionally biased region" description="Polar residues" evidence="1">
    <location>
        <begin position="651"/>
        <end position="662"/>
    </location>
</feature>
<sequence length="1207" mass="131216">MVWLHPSLPQKKLYRRLYAELGPGERVSLAKLADDHLRSTGGPLRIAIDVSIWSFQAQAAQGGTNPALRTLYYRLTRLLTLPILPIFIFDGPARPQFKRHRKTANVPAYITSRQKTLISLFGYPYHTAPGEAEAECAHLQKLRIVDVTLSEDVDTLMFGCGKVLRNWSSESGRGRGVPTHVTVYDLDKVEMERGLTPEGMIMVALMSGGDYIPAGIPGCGIRIAVDAARAGFGRELCALGGRGDEEGLRAWRERLMHELRTNERKLFARKNNKIVIPESFPDRQVLGYYLRPVVSAVGSEIVRRRPRWGGEVDWMGLRSFVREVFEWRGKRGAKKLMRTLAAGVLIGGLFNGGQRKGLVEKISGRRVHHSTDGLAELRVAYTPATVVPIDLDAEPDDEDDSPGVEDGEEGGDVDSDDDGAKGVKGKPKDYDPFAIERVWISERVLRLSVSERVEEWEEEELNRPNKKKAASREKAATGAKTARAKAKVVEKDGGAIEKFFKAAKPATAAAPVAQPPKEDAEATDEARWIPPPLPHSNTAPASPPAAGVSQFKPPPAPPAPPAKAPRAARAASRPSGAGKKQSTANLRAQNPWTLALKHPSGPSRSNTAGHCGATAPSSSRSRLPPKASSPPPTKATWKDIDSLFTSKKKACTSTSNGSTTHPAPSRARSFEIPSSPLPPVEDFFLDEPSFPEWPSPIHLQGSKRQRKPSPQIEVIDLLSSSPPACFSADTSPTTAKFDASLSSVPGTPSRRLEKGCGESHSKKQKTPESIRRASLIEENDAYLFNTPASVSRTSSKRFIGGFIPPSEPLHDESSYDYDVGLPALGYDDHFGFYEQDLPSPKDSLESRSQAISKVNRRLDFSAPVPPPPQLEGDSRAIFLSSKPLSYLPPLNTNLPQSSSEYAYRNSSIASTTSSDAYSDFSIPLSTPTSAAERQPVRDFSWITTTRGNFSPRKQLKRVMEGVFPSPLSPNNEEFNGRNPLMASRLGKSKRERELPAKTLSPIQALLEVTSTPIPASLASSPNELQQPQWDCPQSRAPSRASGRSIISTGSLGPGFDELASSAPAAPEVTPPRRRMKSMIPIPSAKKNKPLAPPPPAAAPAAKQKHEATIKAKPSQQKLQVQMKQVRKAASVPPPAAAKTENLPPKQKPMKASVGQSIEEGEWRVLDESDPKLGAMQTIGRKGGLGVKRSLGKIKVWRDVDVVDLTGE</sequence>
<dbReference type="SMART" id="SM00484">
    <property type="entry name" value="XPGI"/>
    <property type="match status" value="1"/>
</dbReference>
<feature type="compositionally biased region" description="Polar residues" evidence="1">
    <location>
        <begin position="580"/>
        <end position="592"/>
    </location>
</feature>
<feature type="compositionally biased region" description="Basic and acidic residues" evidence="1">
    <location>
        <begin position="418"/>
        <end position="427"/>
    </location>
</feature>
<dbReference type="GO" id="GO:0017108">
    <property type="term" value="F:5'-flap endonuclease activity"/>
    <property type="evidence" value="ECO:0007669"/>
    <property type="project" value="TreeGrafter"/>
</dbReference>
<feature type="compositionally biased region" description="Basic and acidic residues" evidence="1">
    <location>
        <begin position="750"/>
        <end position="770"/>
    </location>
</feature>
<dbReference type="CDD" id="cd09906">
    <property type="entry name" value="H3TH_YEN1"/>
    <property type="match status" value="1"/>
</dbReference>